<sequence>MANILVASYYSRWDQKNHKGRIAMYDSSNQLIENHSFNEPAEFQAVVSMLRNEKPLWYDTEAHHLRTGSEPVGEGENRLHEGS</sequence>
<evidence type="ECO:0000313" key="1">
    <source>
        <dbReference type="EMBL" id="HED30218.1"/>
    </source>
</evidence>
<dbReference type="EMBL" id="DSBW01000015">
    <property type="protein sequence ID" value="HED30218.1"/>
    <property type="molecule type" value="Genomic_DNA"/>
</dbReference>
<name>A0A831WN23_PROAE</name>
<comment type="caution">
    <text evidence="1">The sequence shown here is derived from an EMBL/GenBank/DDBJ whole genome shotgun (WGS) entry which is preliminary data.</text>
</comment>
<proteinExistence type="predicted"/>
<gene>
    <name evidence="1" type="ORF">ENN50_00695</name>
</gene>
<accession>A0A831WN23</accession>
<dbReference type="AlphaFoldDB" id="A0A831WN23"/>
<protein>
    <submittedName>
        <fullName evidence="1">Uncharacterized protein</fullName>
    </submittedName>
</protein>
<organism evidence="1">
    <name type="scientific">Prosthecochloris aestuarii</name>
    <dbReference type="NCBI Taxonomy" id="1102"/>
    <lineage>
        <taxon>Bacteria</taxon>
        <taxon>Pseudomonadati</taxon>
        <taxon>Chlorobiota</taxon>
        <taxon>Chlorobiia</taxon>
        <taxon>Chlorobiales</taxon>
        <taxon>Chlorobiaceae</taxon>
        <taxon>Prosthecochloris</taxon>
    </lineage>
</organism>
<reference evidence="1" key="1">
    <citation type="journal article" date="2020" name="mSystems">
        <title>Genome- and Community-Level Interaction Insights into Carbon Utilization and Element Cycling Functions of Hydrothermarchaeota in Hydrothermal Sediment.</title>
        <authorList>
            <person name="Zhou Z."/>
            <person name="Liu Y."/>
            <person name="Xu W."/>
            <person name="Pan J."/>
            <person name="Luo Z.H."/>
            <person name="Li M."/>
        </authorList>
    </citation>
    <scope>NUCLEOTIDE SEQUENCE [LARGE SCALE GENOMIC DNA]</scope>
    <source>
        <strain evidence="1">SpSt-1181</strain>
    </source>
</reference>
<dbReference type="Proteomes" id="UP000886335">
    <property type="component" value="Unassembled WGS sequence"/>
</dbReference>